<reference evidence="5 6" key="1">
    <citation type="submission" date="2017-07" db="EMBL/GenBank/DDBJ databases">
        <authorList>
            <person name="Sun Z.S."/>
            <person name="Albrecht U."/>
            <person name="Echele G."/>
            <person name="Lee C.C."/>
        </authorList>
    </citation>
    <scope>NUCLEOTIDE SEQUENCE [LARGE SCALE GENOMIC DNA]</scope>
    <source>
        <strain evidence="5 6">DSM 14827</strain>
    </source>
</reference>
<evidence type="ECO:0000256" key="2">
    <source>
        <dbReference type="ARBA" id="ARBA00023125"/>
    </source>
</evidence>
<dbReference type="InterPro" id="IPR000524">
    <property type="entry name" value="Tscrpt_reg_HTH_GntR"/>
</dbReference>
<evidence type="ECO:0000256" key="1">
    <source>
        <dbReference type="ARBA" id="ARBA00023015"/>
    </source>
</evidence>
<dbReference type="AlphaFoldDB" id="A0A239PTU0"/>
<sequence length="226" mass="24805">MSFPEFQPVVNPALTLAEQVADRIRARLTFGELTPGQRLSEAALARDMGVSRNTLREAFRLLTKDGLLEHKTNRGVFVATPSMGAIIDIYHIRRIIECQALRMTHGRHPAVARMAQAVAAAQDAQARQDWRAVGNANMDFHAAIVELADSPKLTTFYGNLAAELRLAFGLLKVPQDLHEPYIGMNADLLAMVQEGQYEAAARQLDRYLSQSERAVLAALSGQGGRG</sequence>
<dbReference type="SMART" id="SM00895">
    <property type="entry name" value="FCD"/>
    <property type="match status" value="1"/>
</dbReference>
<evidence type="ECO:0000259" key="4">
    <source>
        <dbReference type="PROSITE" id="PS50949"/>
    </source>
</evidence>
<dbReference type="InterPro" id="IPR008920">
    <property type="entry name" value="TF_FadR/GntR_C"/>
</dbReference>
<dbReference type="Pfam" id="PF00392">
    <property type="entry name" value="GntR"/>
    <property type="match status" value="1"/>
</dbReference>
<keyword evidence="2 5" id="KW-0238">DNA-binding</keyword>
<dbReference type="Gene3D" id="1.20.120.530">
    <property type="entry name" value="GntR ligand-binding domain-like"/>
    <property type="match status" value="1"/>
</dbReference>
<keyword evidence="6" id="KW-1185">Reference proteome</keyword>
<dbReference type="RefSeq" id="WP_089344103.1">
    <property type="nucleotide sequence ID" value="NZ_CP067132.1"/>
</dbReference>
<protein>
    <submittedName>
        <fullName evidence="5">DNA-binding transcriptional regulator, GntR family</fullName>
    </submittedName>
</protein>
<dbReference type="EMBL" id="FZQB01000005">
    <property type="protein sequence ID" value="SNT73721.1"/>
    <property type="molecule type" value="Genomic_DNA"/>
</dbReference>
<evidence type="ECO:0000313" key="5">
    <source>
        <dbReference type="EMBL" id="SNT73721.1"/>
    </source>
</evidence>
<accession>A0A239PTU0</accession>
<dbReference type="SUPFAM" id="SSF46785">
    <property type="entry name" value="Winged helix' DNA-binding domain"/>
    <property type="match status" value="1"/>
</dbReference>
<gene>
    <name evidence="5" type="ORF">SAMN05444959_105170</name>
</gene>
<keyword evidence="3" id="KW-0804">Transcription</keyword>
<dbReference type="GO" id="GO:0003677">
    <property type="term" value="F:DNA binding"/>
    <property type="evidence" value="ECO:0007669"/>
    <property type="project" value="UniProtKB-KW"/>
</dbReference>
<dbReference type="PRINTS" id="PR00035">
    <property type="entry name" value="HTHGNTR"/>
</dbReference>
<dbReference type="Pfam" id="PF07729">
    <property type="entry name" value="FCD"/>
    <property type="match status" value="1"/>
</dbReference>
<dbReference type="CDD" id="cd07377">
    <property type="entry name" value="WHTH_GntR"/>
    <property type="match status" value="1"/>
</dbReference>
<dbReference type="PANTHER" id="PTHR43537:SF45">
    <property type="entry name" value="GNTR FAMILY REGULATORY PROTEIN"/>
    <property type="match status" value="1"/>
</dbReference>
<dbReference type="InterPro" id="IPR036390">
    <property type="entry name" value="WH_DNA-bd_sf"/>
</dbReference>
<evidence type="ECO:0000256" key="3">
    <source>
        <dbReference type="ARBA" id="ARBA00023163"/>
    </source>
</evidence>
<organism evidence="5 6">
    <name type="scientific">Paracoccus seriniphilus</name>
    <dbReference type="NCBI Taxonomy" id="184748"/>
    <lineage>
        <taxon>Bacteria</taxon>
        <taxon>Pseudomonadati</taxon>
        <taxon>Pseudomonadota</taxon>
        <taxon>Alphaproteobacteria</taxon>
        <taxon>Rhodobacterales</taxon>
        <taxon>Paracoccaceae</taxon>
        <taxon>Paracoccus</taxon>
    </lineage>
</organism>
<dbReference type="PANTHER" id="PTHR43537">
    <property type="entry name" value="TRANSCRIPTIONAL REGULATOR, GNTR FAMILY"/>
    <property type="match status" value="1"/>
</dbReference>
<dbReference type="SUPFAM" id="SSF48008">
    <property type="entry name" value="GntR ligand-binding domain-like"/>
    <property type="match status" value="1"/>
</dbReference>
<dbReference type="GO" id="GO:0003700">
    <property type="term" value="F:DNA-binding transcription factor activity"/>
    <property type="evidence" value="ECO:0007669"/>
    <property type="project" value="InterPro"/>
</dbReference>
<proteinExistence type="predicted"/>
<dbReference type="InterPro" id="IPR036388">
    <property type="entry name" value="WH-like_DNA-bd_sf"/>
</dbReference>
<dbReference type="OrthoDB" id="8638122at2"/>
<dbReference type="Proteomes" id="UP000198307">
    <property type="component" value="Unassembled WGS sequence"/>
</dbReference>
<dbReference type="SMART" id="SM00345">
    <property type="entry name" value="HTH_GNTR"/>
    <property type="match status" value="1"/>
</dbReference>
<feature type="domain" description="HTH gntR-type" evidence="4">
    <location>
        <begin position="14"/>
        <end position="81"/>
    </location>
</feature>
<evidence type="ECO:0000313" key="6">
    <source>
        <dbReference type="Proteomes" id="UP000198307"/>
    </source>
</evidence>
<keyword evidence="1" id="KW-0805">Transcription regulation</keyword>
<dbReference type="PROSITE" id="PS50949">
    <property type="entry name" value="HTH_GNTR"/>
    <property type="match status" value="1"/>
</dbReference>
<dbReference type="InterPro" id="IPR011711">
    <property type="entry name" value="GntR_C"/>
</dbReference>
<dbReference type="Gene3D" id="1.10.10.10">
    <property type="entry name" value="Winged helix-like DNA-binding domain superfamily/Winged helix DNA-binding domain"/>
    <property type="match status" value="1"/>
</dbReference>
<name>A0A239PTU0_9RHOB</name>